<dbReference type="InterPro" id="IPR006439">
    <property type="entry name" value="HAD-SF_hydro_IA"/>
</dbReference>
<dbReference type="Gene3D" id="1.10.150.240">
    <property type="entry name" value="Putative phosphatase, domain 2"/>
    <property type="match status" value="1"/>
</dbReference>
<dbReference type="InterPro" id="IPR036412">
    <property type="entry name" value="HAD-like_sf"/>
</dbReference>
<dbReference type="Gene3D" id="3.40.50.1000">
    <property type="entry name" value="HAD superfamily/HAD-like"/>
    <property type="match status" value="1"/>
</dbReference>
<proteinExistence type="predicted"/>
<evidence type="ECO:0000313" key="2">
    <source>
        <dbReference type="Proteomes" id="UP000406184"/>
    </source>
</evidence>
<protein>
    <submittedName>
        <fullName evidence="1">Alpha-D-glucose 1-phosphate phosphatase YihX</fullName>
        <ecNumber evidence="1">3.1.3.10</ecNumber>
    </submittedName>
</protein>
<dbReference type="AlphaFoldDB" id="A0A564TCN5"/>
<dbReference type="EMBL" id="CABHMY010000091">
    <property type="protein sequence ID" value="VUX04441.1"/>
    <property type="molecule type" value="Genomic_DNA"/>
</dbReference>
<dbReference type="PANTHER" id="PTHR43611">
    <property type="entry name" value="ALPHA-D-GLUCOSE 1-PHOSPHATE PHOSPHATASE"/>
    <property type="match status" value="1"/>
</dbReference>
<dbReference type="PANTHER" id="PTHR43611:SF3">
    <property type="entry name" value="FLAVIN MONONUCLEOTIDE HYDROLASE 1, CHLOROPLATIC"/>
    <property type="match status" value="1"/>
</dbReference>
<dbReference type="GO" id="GO:0008877">
    <property type="term" value="F:glucose-1-phosphatase activity"/>
    <property type="evidence" value="ECO:0007669"/>
    <property type="project" value="UniProtKB-EC"/>
</dbReference>
<gene>
    <name evidence="1" type="primary">yihX</name>
    <name evidence="1" type="ORF">FPPS064S07_02599</name>
</gene>
<organism evidence="1 2">
    <name type="scientific">Faecalibacterium prausnitzii</name>
    <dbReference type="NCBI Taxonomy" id="853"/>
    <lineage>
        <taxon>Bacteria</taxon>
        <taxon>Bacillati</taxon>
        <taxon>Bacillota</taxon>
        <taxon>Clostridia</taxon>
        <taxon>Eubacteriales</taxon>
        <taxon>Oscillospiraceae</taxon>
        <taxon>Faecalibacterium</taxon>
    </lineage>
</organism>
<evidence type="ECO:0000313" key="1">
    <source>
        <dbReference type="EMBL" id="VUX04441.1"/>
    </source>
</evidence>
<dbReference type="InterPro" id="IPR023198">
    <property type="entry name" value="PGP-like_dom2"/>
</dbReference>
<dbReference type="CDD" id="cd02603">
    <property type="entry name" value="HAD_sEH-N_like"/>
    <property type="match status" value="1"/>
</dbReference>
<name>A0A564TCN5_9FIRM</name>
<accession>A0A564TCN5</accession>
<dbReference type="InterPro" id="IPR023214">
    <property type="entry name" value="HAD_sf"/>
</dbReference>
<dbReference type="PRINTS" id="PR00413">
    <property type="entry name" value="HADHALOGNASE"/>
</dbReference>
<keyword evidence="2" id="KW-1185">Reference proteome</keyword>
<keyword evidence="1" id="KW-0378">Hydrolase</keyword>
<reference evidence="1 2" key="1">
    <citation type="submission" date="2019-07" db="EMBL/GenBank/DDBJ databases">
        <authorList>
            <person name="Hibberd C M."/>
            <person name="Gehrig L. J."/>
            <person name="Chang H.-W."/>
            <person name="Venkatesh S."/>
        </authorList>
    </citation>
    <scope>NUCLEOTIDE SEQUENCE [LARGE SCALE GENOMIC DNA]</scope>
    <source>
        <strain evidence="1">Faecalibacterium_prausnitzii_JG_BgPS064</strain>
    </source>
</reference>
<dbReference type="EC" id="3.1.3.10" evidence="1"/>
<dbReference type="NCBIfam" id="TIGR01509">
    <property type="entry name" value="HAD-SF-IA-v3"/>
    <property type="match status" value="1"/>
</dbReference>
<dbReference type="SUPFAM" id="SSF56784">
    <property type="entry name" value="HAD-like"/>
    <property type="match status" value="1"/>
</dbReference>
<sequence>MDRYSLTGEDRKLIRNEVFRSVEWTMLDRGVIDEEIAEQHILPRLPERLHDAARGLIEKWDDPIVPVEGMMELLQALKAKGYRLYLLSNAATRQPIYWARAEASKLMDGVLISAEVKLLKPDPQIYRTFLHKFALRPEECVFIDDTPINVEGALYENMAGIVFNMDVPALAESLRTLGVEW</sequence>
<dbReference type="Pfam" id="PF00702">
    <property type="entry name" value="Hydrolase"/>
    <property type="match status" value="1"/>
</dbReference>
<dbReference type="Proteomes" id="UP000406184">
    <property type="component" value="Unassembled WGS sequence"/>
</dbReference>